<keyword evidence="3" id="KW-1185">Reference proteome</keyword>
<dbReference type="Ensembl" id="ENSPTRT00000095825.1">
    <property type="protein sequence ID" value="ENSPTRP00000061976.1"/>
    <property type="gene ID" value="ENSPTRG00000049659.1"/>
</dbReference>
<dbReference type="EMBL" id="AACZ04057458">
    <property type="status" value="NOT_ANNOTATED_CDS"/>
    <property type="molecule type" value="Genomic_DNA"/>
</dbReference>
<reference evidence="2 3" key="1">
    <citation type="journal article" date="2005" name="Nature">
        <title>Initial sequence of the chimpanzee genome and comparison with the human genome.</title>
        <authorList>
            <consortium name="Chimpanzee sequencing and analysis consortium"/>
        </authorList>
    </citation>
    <scope>NUCLEOTIDE SEQUENCE [LARGE SCALE GENOMIC DNA]</scope>
</reference>
<dbReference type="PANTHER" id="PTHR24147">
    <property type="entry name" value="ANKYRIN REPEAT DOMAIN 36-RELATED"/>
    <property type="match status" value="1"/>
</dbReference>
<evidence type="ECO:0000313" key="3">
    <source>
        <dbReference type="Proteomes" id="UP000002277"/>
    </source>
</evidence>
<proteinExistence type="predicted"/>
<dbReference type="EMBL" id="AACZ04057459">
    <property type="status" value="NOT_ANNOTATED_CDS"/>
    <property type="molecule type" value="Genomic_DNA"/>
</dbReference>
<sequence>MRKLFSFGRRLGQALLNSMDQEYAGRGYHIGDWELRKIHMVAIKGDAAEVERCLTRRFRDLDAVHCQEEACAIIFLEHGANPNIKDIYSNTALYYAVYNKGTSLAEKLLSHHANIKALNKEGNTPLLFAINSGRQHVVEFLLKNQANIHSVDNFRRTALMLAVQHSSSSIISLLLQQNISIFSQDMFGQMAEDYAVCCDLRRYVLILKDRLILN</sequence>
<evidence type="ECO:0000313" key="2">
    <source>
        <dbReference type="Ensembl" id="ENSPTRP00000061976.1"/>
    </source>
</evidence>
<dbReference type="PROSITE" id="PS50297">
    <property type="entry name" value="ANK_REP_REGION"/>
    <property type="match status" value="1"/>
</dbReference>
<dbReference type="EMBL" id="AACZ04057457">
    <property type="status" value="NOT_ANNOTATED_CDS"/>
    <property type="molecule type" value="Genomic_DNA"/>
</dbReference>
<dbReference type="Gene3D" id="1.25.40.20">
    <property type="entry name" value="Ankyrin repeat-containing domain"/>
    <property type="match status" value="2"/>
</dbReference>
<dbReference type="OMA" id="FLTECIN"/>
<dbReference type="PROSITE" id="PS50088">
    <property type="entry name" value="ANK_REPEAT"/>
    <property type="match status" value="1"/>
</dbReference>
<dbReference type="AlphaFoldDB" id="A0A2I3RBG0"/>
<dbReference type="EMBL" id="AACZ04057456">
    <property type="status" value="NOT_ANNOTATED_CDS"/>
    <property type="molecule type" value="Genomic_DNA"/>
</dbReference>
<dbReference type="InterPro" id="IPR050657">
    <property type="entry name" value="Ankyrin_repeat_domain"/>
</dbReference>
<name>A0A2I3RBG0_PANTR</name>
<keyword evidence="1" id="KW-0040">ANK repeat</keyword>
<protein>
    <submittedName>
        <fullName evidence="2">Uncharacterized protein</fullName>
    </submittedName>
</protein>
<dbReference type="SMART" id="SM00248">
    <property type="entry name" value="ANK"/>
    <property type="match status" value="3"/>
</dbReference>
<dbReference type="Proteomes" id="UP000002277">
    <property type="component" value="Chromosome 9"/>
</dbReference>
<dbReference type="Pfam" id="PF12796">
    <property type="entry name" value="Ank_2"/>
    <property type="match status" value="1"/>
</dbReference>
<feature type="repeat" description="ANK" evidence="1">
    <location>
        <begin position="121"/>
        <end position="153"/>
    </location>
</feature>
<accession>A0A2I3RBG0</accession>
<organism evidence="2 3">
    <name type="scientific">Pan troglodytes</name>
    <name type="common">Chimpanzee</name>
    <dbReference type="NCBI Taxonomy" id="9598"/>
    <lineage>
        <taxon>Eukaryota</taxon>
        <taxon>Metazoa</taxon>
        <taxon>Chordata</taxon>
        <taxon>Craniata</taxon>
        <taxon>Vertebrata</taxon>
        <taxon>Euteleostomi</taxon>
        <taxon>Mammalia</taxon>
        <taxon>Eutheria</taxon>
        <taxon>Euarchontoglires</taxon>
        <taxon>Primates</taxon>
        <taxon>Haplorrhini</taxon>
        <taxon>Catarrhini</taxon>
        <taxon>Hominidae</taxon>
        <taxon>Pan</taxon>
    </lineage>
</organism>
<reference evidence="2" key="3">
    <citation type="submission" date="2025-09" db="UniProtKB">
        <authorList>
            <consortium name="Ensembl"/>
        </authorList>
    </citation>
    <scope>IDENTIFICATION</scope>
</reference>
<dbReference type="InterPro" id="IPR036770">
    <property type="entry name" value="Ankyrin_rpt-contain_sf"/>
</dbReference>
<dbReference type="InterPro" id="IPR002110">
    <property type="entry name" value="Ankyrin_rpt"/>
</dbReference>
<reference evidence="2" key="2">
    <citation type="submission" date="2025-08" db="UniProtKB">
        <authorList>
            <consortium name="Ensembl"/>
        </authorList>
    </citation>
    <scope>IDENTIFICATION</scope>
</reference>
<dbReference type="InParanoid" id="A0A2I3RBG0"/>
<dbReference type="SUPFAM" id="SSF48403">
    <property type="entry name" value="Ankyrin repeat"/>
    <property type="match status" value="1"/>
</dbReference>
<dbReference type="PANTHER" id="PTHR24147:SF64">
    <property type="entry name" value="ANKYRIN REPEAT DOMAIN-CONTAINING PROTEIN 19-RELATED"/>
    <property type="match status" value="1"/>
</dbReference>
<dbReference type="Bgee" id="ENSPTRG00000049659">
    <property type="expression patterns" value="Expressed in testis and 1 other cell type or tissue"/>
</dbReference>
<evidence type="ECO:0000256" key="1">
    <source>
        <dbReference type="PROSITE-ProRule" id="PRU00023"/>
    </source>
</evidence>
<dbReference type="GeneTree" id="ENSGT00940000164347"/>